<dbReference type="AlphaFoldDB" id="A0A2V5IYV4"/>
<evidence type="ECO:0000313" key="3">
    <source>
        <dbReference type="Proteomes" id="UP000247980"/>
    </source>
</evidence>
<evidence type="ECO:0000256" key="1">
    <source>
        <dbReference type="SAM" id="MobiDB-lite"/>
    </source>
</evidence>
<evidence type="ECO:0000313" key="2">
    <source>
        <dbReference type="EMBL" id="PYI39594.1"/>
    </source>
</evidence>
<keyword evidence="3" id="KW-1185">Reference proteome</keyword>
<dbReference type="Proteomes" id="UP000247980">
    <property type="component" value="Unassembled WGS sequence"/>
</dbReference>
<protein>
    <submittedName>
        <fullName evidence="2">Uncharacterized protein</fullName>
    </submittedName>
</protein>
<sequence length="126" mass="13611">MVRLDDLNPGQQVLDTKTELIHHSIRMAACNTAMTLARESSTKTSYKRANQEAHALMRQMFNQSGDIDTTEPGYLTITLDPLPAKVKTVAATQLCTHLTGTSPVPKPATPAPTSSSVTPSKQSPHL</sequence>
<dbReference type="RefSeq" id="WP_110483768.1">
    <property type="nucleotide sequence ID" value="NZ_QJVC01000002.1"/>
</dbReference>
<dbReference type="EMBL" id="QJVC01000002">
    <property type="protein sequence ID" value="PYI39594.1"/>
    <property type="molecule type" value="Genomic_DNA"/>
</dbReference>
<feature type="region of interest" description="Disordered" evidence="1">
    <location>
        <begin position="98"/>
        <end position="126"/>
    </location>
</feature>
<proteinExistence type="predicted"/>
<gene>
    <name evidence="2" type="ORF">CVS30_02565</name>
</gene>
<name>A0A2V5IYV4_9MICC</name>
<accession>A0A2V5IYV4</accession>
<organism evidence="2 3">
    <name type="scientific">Arthrobacter psychrolactophilus</name>
    <dbReference type="NCBI Taxonomy" id="92442"/>
    <lineage>
        <taxon>Bacteria</taxon>
        <taxon>Bacillati</taxon>
        <taxon>Actinomycetota</taxon>
        <taxon>Actinomycetes</taxon>
        <taxon>Micrococcales</taxon>
        <taxon>Micrococcaceae</taxon>
        <taxon>Arthrobacter</taxon>
    </lineage>
</organism>
<comment type="caution">
    <text evidence="2">The sequence shown here is derived from an EMBL/GenBank/DDBJ whole genome shotgun (WGS) entry which is preliminary data.</text>
</comment>
<reference evidence="2 3" key="1">
    <citation type="submission" date="2018-05" db="EMBL/GenBank/DDBJ databases">
        <title>Genetic diversity of glacier-inhabiting Cryobacterium bacteria in China and description of Cryobacterium mengkeensis sp. nov. and Arthrobacter glacialis sp. nov.</title>
        <authorList>
            <person name="Liu Q."/>
            <person name="Xin Y.-H."/>
        </authorList>
    </citation>
    <scope>NUCLEOTIDE SEQUENCE [LARGE SCALE GENOMIC DNA]</scope>
    <source>
        <strain evidence="2 3">B7</strain>
    </source>
</reference>
<feature type="compositionally biased region" description="Low complexity" evidence="1">
    <location>
        <begin position="111"/>
        <end position="126"/>
    </location>
</feature>